<dbReference type="GO" id="GO:0005634">
    <property type="term" value="C:nucleus"/>
    <property type="evidence" value="ECO:0007669"/>
    <property type="project" value="UniProtKB-SubCell"/>
</dbReference>
<dbReference type="PANTHER" id="PTHR13123:SF7">
    <property type="entry name" value="LD30288P"/>
    <property type="match status" value="1"/>
</dbReference>
<dbReference type="GO" id="GO:0005737">
    <property type="term" value="C:cytoplasm"/>
    <property type="evidence" value="ECO:0007669"/>
    <property type="project" value="TreeGrafter"/>
</dbReference>
<dbReference type="PANTHER" id="PTHR13123">
    <property type="entry name" value="LD30288P"/>
    <property type="match status" value="1"/>
</dbReference>
<organism evidence="6 7">
    <name type="scientific">Mytilus coruscus</name>
    <name type="common">Sea mussel</name>
    <dbReference type="NCBI Taxonomy" id="42192"/>
    <lineage>
        <taxon>Eukaryota</taxon>
        <taxon>Metazoa</taxon>
        <taxon>Spiralia</taxon>
        <taxon>Lophotrochozoa</taxon>
        <taxon>Mollusca</taxon>
        <taxon>Bivalvia</taxon>
        <taxon>Autobranchia</taxon>
        <taxon>Pteriomorphia</taxon>
        <taxon>Mytilida</taxon>
        <taxon>Mytiloidea</taxon>
        <taxon>Mytilidae</taxon>
        <taxon>Mytilinae</taxon>
        <taxon>Mytilus</taxon>
    </lineage>
</organism>
<dbReference type="Pfam" id="PF12937">
    <property type="entry name" value="F-box-like"/>
    <property type="match status" value="1"/>
</dbReference>
<feature type="domain" description="F-box" evidence="5">
    <location>
        <begin position="169"/>
        <end position="215"/>
    </location>
</feature>
<dbReference type="AlphaFoldDB" id="A0A6J8D4U2"/>
<name>A0A6J8D4U2_MYTCO</name>
<protein>
    <submittedName>
        <fullName evidence="6">FBXO25_32</fullName>
    </submittedName>
</protein>
<evidence type="ECO:0000313" key="6">
    <source>
        <dbReference type="EMBL" id="CAC5402936.1"/>
    </source>
</evidence>
<keyword evidence="3" id="KW-0833">Ubl conjugation pathway</keyword>
<dbReference type="Gene3D" id="1.20.1280.50">
    <property type="match status" value="1"/>
</dbReference>
<evidence type="ECO:0000259" key="5">
    <source>
        <dbReference type="Pfam" id="PF12937"/>
    </source>
</evidence>
<dbReference type="UniPathway" id="UPA00143"/>
<evidence type="ECO:0000256" key="4">
    <source>
        <dbReference type="ARBA" id="ARBA00023242"/>
    </source>
</evidence>
<proteinExistence type="predicted"/>
<dbReference type="OrthoDB" id="9991467at2759"/>
<evidence type="ECO:0000256" key="3">
    <source>
        <dbReference type="ARBA" id="ARBA00022786"/>
    </source>
</evidence>
<dbReference type="InterPro" id="IPR001810">
    <property type="entry name" value="F-box_dom"/>
</dbReference>
<keyword evidence="7" id="KW-1185">Reference proteome</keyword>
<comment type="pathway">
    <text evidence="2">Protein modification; protein ubiquitination.</text>
</comment>
<dbReference type="Proteomes" id="UP000507470">
    <property type="component" value="Unassembled WGS sequence"/>
</dbReference>
<dbReference type="GO" id="GO:0016567">
    <property type="term" value="P:protein ubiquitination"/>
    <property type="evidence" value="ECO:0007669"/>
    <property type="project" value="UniProtKB-UniPathway"/>
</dbReference>
<gene>
    <name evidence="6" type="ORF">MCOR_36860</name>
</gene>
<reference evidence="6 7" key="1">
    <citation type="submission" date="2020-06" db="EMBL/GenBank/DDBJ databases">
        <authorList>
            <person name="Li R."/>
            <person name="Bekaert M."/>
        </authorList>
    </citation>
    <scope>NUCLEOTIDE SEQUENCE [LARGE SCALE GENOMIC DNA]</scope>
    <source>
        <strain evidence="7">wild</strain>
    </source>
</reference>
<dbReference type="GO" id="GO:0019005">
    <property type="term" value="C:SCF ubiquitin ligase complex"/>
    <property type="evidence" value="ECO:0007669"/>
    <property type="project" value="TreeGrafter"/>
</dbReference>
<comment type="subcellular location">
    <subcellularLocation>
        <location evidence="1">Nucleus</location>
    </subcellularLocation>
</comment>
<dbReference type="InterPro" id="IPR036047">
    <property type="entry name" value="F-box-like_dom_sf"/>
</dbReference>
<dbReference type="InterPro" id="IPR040394">
    <property type="entry name" value="FBX25/32"/>
</dbReference>
<dbReference type="EMBL" id="CACVKT020006656">
    <property type="protein sequence ID" value="CAC5402936.1"/>
    <property type="molecule type" value="Genomic_DNA"/>
</dbReference>
<accession>A0A6J8D4U2</accession>
<keyword evidence="4" id="KW-0539">Nucleus</keyword>
<evidence type="ECO:0000256" key="1">
    <source>
        <dbReference type="ARBA" id="ARBA00004123"/>
    </source>
</evidence>
<evidence type="ECO:0000313" key="7">
    <source>
        <dbReference type="Proteomes" id="UP000507470"/>
    </source>
</evidence>
<sequence>MYYCSKRYIDYSQILFASERMSADEDIWQPYIRHIQGTGKERRITISLSETLQKLEVEKVALSIGGFRYCSDFFRSLLTVGLNKISGTSQKQIFIAIEKMLFKALSSETNLICVRKLLMTALSSLEKGERNRIGSKRLWNKHMETVSNMLCRLDMFEIKPREEDGKPMFLDLPKECIYNIISKLSNPKDILHLGQACSYLNVICEDSLLWQQLCFVHFSEKQVASLTTDDLDYSDINWINMFYLCKGRFKSTFTEVYGDEVLLCDNCRKLFWRIQGHPCSNPDMAPSKSSITPEQFVNMFKL</sequence>
<dbReference type="SUPFAM" id="SSF81383">
    <property type="entry name" value="F-box domain"/>
    <property type="match status" value="1"/>
</dbReference>
<evidence type="ECO:0000256" key="2">
    <source>
        <dbReference type="ARBA" id="ARBA00004906"/>
    </source>
</evidence>